<dbReference type="Proteomes" id="UP000053820">
    <property type="component" value="Unassembled WGS sequence"/>
</dbReference>
<dbReference type="HOGENOM" id="CLU_066679_1_0_1"/>
<accession>A0A0C9WBF6</accession>
<dbReference type="AlphaFoldDB" id="A0A0C9WBF6"/>
<organism evidence="2 3">
    <name type="scientific">Hydnomerulius pinastri MD-312</name>
    <dbReference type="NCBI Taxonomy" id="994086"/>
    <lineage>
        <taxon>Eukaryota</taxon>
        <taxon>Fungi</taxon>
        <taxon>Dikarya</taxon>
        <taxon>Basidiomycota</taxon>
        <taxon>Agaricomycotina</taxon>
        <taxon>Agaricomycetes</taxon>
        <taxon>Agaricomycetidae</taxon>
        <taxon>Boletales</taxon>
        <taxon>Boletales incertae sedis</taxon>
        <taxon>Leucogyrophana</taxon>
    </lineage>
</organism>
<gene>
    <name evidence="2" type="ORF">HYDPIDRAFT_43111</name>
</gene>
<reference evidence="2 3" key="1">
    <citation type="submission" date="2014-04" db="EMBL/GenBank/DDBJ databases">
        <title>Evolutionary Origins and Diversification of the Mycorrhizal Mutualists.</title>
        <authorList>
            <consortium name="DOE Joint Genome Institute"/>
            <consortium name="Mycorrhizal Genomics Consortium"/>
            <person name="Kohler A."/>
            <person name="Kuo A."/>
            <person name="Nagy L.G."/>
            <person name="Floudas D."/>
            <person name="Copeland A."/>
            <person name="Barry K.W."/>
            <person name="Cichocki N."/>
            <person name="Veneault-Fourrey C."/>
            <person name="LaButti K."/>
            <person name="Lindquist E.A."/>
            <person name="Lipzen A."/>
            <person name="Lundell T."/>
            <person name="Morin E."/>
            <person name="Murat C."/>
            <person name="Riley R."/>
            <person name="Ohm R."/>
            <person name="Sun H."/>
            <person name="Tunlid A."/>
            <person name="Henrissat B."/>
            <person name="Grigoriev I.V."/>
            <person name="Hibbett D.S."/>
            <person name="Martin F."/>
        </authorList>
    </citation>
    <scope>NUCLEOTIDE SEQUENCE [LARGE SCALE GENOMIC DNA]</scope>
    <source>
        <strain evidence="2 3">MD-312</strain>
    </source>
</reference>
<dbReference type="EMBL" id="KN839869">
    <property type="protein sequence ID" value="KIJ60777.1"/>
    <property type="molecule type" value="Genomic_DNA"/>
</dbReference>
<proteinExistence type="predicted"/>
<feature type="compositionally biased region" description="Acidic residues" evidence="1">
    <location>
        <begin position="280"/>
        <end position="299"/>
    </location>
</feature>
<keyword evidence="3" id="KW-1185">Reference proteome</keyword>
<evidence type="ECO:0000256" key="1">
    <source>
        <dbReference type="SAM" id="MobiDB-lite"/>
    </source>
</evidence>
<evidence type="ECO:0000313" key="2">
    <source>
        <dbReference type="EMBL" id="KIJ60777.1"/>
    </source>
</evidence>
<evidence type="ECO:0000313" key="3">
    <source>
        <dbReference type="Proteomes" id="UP000053820"/>
    </source>
</evidence>
<feature type="region of interest" description="Disordered" evidence="1">
    <location>
        <begin position="251"/>
        <end position="299"/>
    </location>
</feature>
<protein>
    <submittedName>
        <fullName evidence="2">Uncharacterized protein</fullName>
    </submittedName>
</protein>
<dbReference type="OrthoDB" id="3269947at2759"/>
<name>A0A0C9WBF6_9AGAM</name>
<sequence>MGVKYESRKFVDLILSSASKWANWDPPRPINVGDYGSIDRATGEFVWEGNIYRSYIQELLDKSLGPNKIDLKDPTLQPVVSEGDEQLIISSSGVQATEAKLGAEVSVQGQANASLRFKFNFTDKGGAALVLYKPQHSTLPQDERFARVLKAVHEVLRGKCFVTEVISCPAYLMVLSRKKGENFSASLSAANVNPVATVGADAGLTWSSDVVHGLYRSGSNTKPIFKPLYKLMHPQRTFWNFIFGQRGGDSENESIDWEDARRPWDELNDEGEEKERYDPTMDDDSGSDWEVESEGEDPM</sequence>